<dbReference type="Proteomes" id="UP000244336">
    <property type="component" value="Chromosome 2"/>
</dbReference>
<accession>A0A2T7ENK8</accession>
<dbReference type="Gramene" id="PUZ69417">
    <property type="protein sequence ID" value="PUZ69417"/>
    <property type="gene ID" value="GQ55_2G106500"/>
</dbReference>
<evidence type="ECO:0000313" key="3">
    <source>
        <dbReference type="Proteomes" id="UP000244336"/>
    </source>
</evidence>
<reference evidence="2 3" key="1">
    <citation type="submission" date="2018-04" db="EMBL/GenBank/DDBJ databases">
        <title>WGS assembly of Panicum hallii var. hallii HAL2.</title>
        <authorList>
            <person name="Lovell J."/>
            <person name="Jenkins J."/>
            <person name="Lowry D."/>
            <person name="Mamidi S."/>
            <person name="Sreedasyam A."/>
            <person name="Weng X."/>
            <person name="Barry K."/>
            <person name="Bonette J."/>
            <person name="Campitelli B."/>
            <person name="Daum C."/>
            <person name="Gordon S."/>
            <person name="Gould B."/>
            <person name="Lipzen A."/>
            <person name="MacQueen A."/>
            <person name="Palacio-Mejia J."/>
            <person name="Plott C."/>
            <person name="Shakirov E."/>
            <person name="Shu S."/>
            <person name="Yoshinaga Y."/>
            <person name="Zane M."/>
            <person name="Rokhsar D."/>
            <person name="Grimwood J."/>
            <person name="Schmutz J."/>
            <person name="Juenger T."/>
        </authorList>
    </citation>
    <scope>NUCLEOTIDE SEQUENCE [LARGE SCALE GENOMIC DNA]</scope>
    <source>
        <strain evidence="3">cv. HAL2</strain>
    </source>
</reference>
<keyword evidence="3" id="KW-1185">Reference proteome</keyword>
<name>A0A2T7ENK8_9POAL</name>
<sequence length="127" mass="13461">MPARTTTSTQAATARRTTWASTRDGDNSEEEGGGGGGGGGQHEGVCNSGDGCGGSAEKSTVGRLVRFIGYKIREGRRPPRRKVSSSSVPVVAVLVKSASALRSFHLLSFVQYLDSGEHLRIRVEQKQ</sequence>
<protein>
    <submittedName>
        <fullName evidence="2">Uncharacterized protein</fullName>
    </submittedName>
</protein>
<dbReference type="EMBL" id="CM009750">
    <property type="protein sequence ID" value="PUZ69417.1"/>
    <property type="molecule type" value="Genomic_DNA"/>
</dbReference>
<feature type="compositionally biased region" description="Low complexity" evidence="1">
    <location>
        <begin position="1"/>
        <end position="22"/>
    </location>
</feature>
<feature type="region of interest" description="Disordered" evidence="1">
    <location>
        <begin position="1"/>
        <end position="57"/>
    </location>
</feature>
<gene>
    <name evidence="2" type="ORF">GQ55_2G106500</name>
</gene>
<evidence type="ECO:0000313" key="2">
    <source>
        <dbReference type="EMBL" id="PUZ69417.1"/>
    </source>
</evidence>
<organism evidence="2 3">
    <name type="scientific">Panicum hallii var. hallii</name>
    <dbReference type="NCBI Taxonomy" id="1504633"/>
    <lineage>
        <taxon>Eukaryota</taxon>
        <taxon>Viridiplantae</taxon>
        <taxon>Streptophyta</taxon>
        <taxon>Embryophyta</taxon>
        <taxon>Tracheophyta</taxon>
        <taxon>Spermatophyta</taxon>
        <taxon>Magnoliopsida</taxon>
        <taxon>Liliopsida</taxon>
        <taxon>Poales</taxon>
        <taxon>Poaceae</taxon>
        <taxon>PACMAD clade</taxon>
        <taxon>Panicoideae</taxon>
        <taxon>Panicodae</taxon>
        <taxon>Paniceae</taxon>
        <taxon>Panicinae</taxon>
        <taxon>Panicum</taxon>
        <taxon>Panicum sect. Panicum</taxon>
    </lineage>
</organism>
<dbReference type="AlphaFoldDB" id="A0A2T7ENK8"/>
<feature type="compositionally biased region" description="Gly residues" evidence="1">
    <location>
        <begin position="33"/>
        <end position="42"/>
    </location>
</feature>
<evidence type="ECO:0000256" key="1">
    <source>
        <dbReference type="SAM" id="MobiDB-lite"/>
    </source>
</evidence>
<proteinExistence type="predicted"/>